<gene>
    <name evidence="1" type="ORF">GCM10010226_84000</name>
</gene>
<dbReference type="EMBL" id="BMSA01000042">
    <property type="protein sequence ID" value="GGT93309.1"/>
    <property type="molecule type" value="Genomic_DNA"/>
</dbReference>
<reference evidence="1" key="2">
    <citation type="submission" date="2020-09" db="EMBL/GenBank/DDBJ databases">
        <authorList>
            <person name="Sun Q."/>
            <person name="Ohkuma M."/>
        </authorList>
    </citation>
    <scope>NUCLEOTIDE SEQUENCE</scope>
    <source>
        <strain evidence="1">JCM 4125</strain>
    </source>
</reference>
<name>A0A918HQ95_9ACTN</name>
<proteinExistence type="predicted"/>
<sequence>MDPLPTPCPAHLVPDVTGADRFAAAYQRARAQHAVFVAVERQGPWWTVKADTLPVGRGHVVDNAMNAAARDAVVRLVAAGEVRSDAYAGPVYFVLHGVDGEQRARELAAALHAALYGDLEPLTHALHRAR</sequence>
<protein>
    <submittedName>
        <fullName evidence="1">Uncharacterized protein</fullName>
    </submittedName>
</protein>
<keyword evidence="2" id="KW-1185">Reference proteome</keyword>
<organism evidence="1 2">
    <name type="scientific">Streptomyces phaeofaciens</name>
    <dbReference type="NCBI Taxonomy" id="68254"/>
    <lineage>
        <taxon>Bacteria</taxon>
        <taxon>Bacillati</taxon>
        <taxon>Actinomycetota</taxon>
        <taxon>Actinomycetes</taxon>
        <taxon>Kitasatosporales</taxon>
        <taxon>Streptomycetaceae</taxon>
        <taxon>Streptomyces</taxon>
    </lineage>
</organism>
<accession>A0A918HQ95</accession>
<dbReference type="AlphaFoldDB" id="A0A918HQ95"/>
<comment type="caution">
    <text evidence="1">The sequence shown here is derived from an EMBL/GenBank/DDBJ whole genome shotgun (WGS) entry which is preliminary data.</text>
</comment>
<dbReference type="Proteomes" id="UP000646776">
    <property type="component" value="Unassembled WGS sequence"/>
</dbReference>
<evidence type="ECO:0000313" key="2">
    <source>
        <dbReference type="Proteomes" id="UP000646776"/>
    </source>
</evidence>
<dbReference type="RefSeq" id="WP_189717873.1">
    <property type="nucleotide sequence ID" value="NZ_BMSA01000042.1"/>
</dbReference>
<reference evidence="1" key="1">
    <citation type="journal article" date="2014" name="Int. J. Syst. Evol. Microbiol.">
        <title>Complete genome sequence of Corynebacterium casei LMG S-19264T (=DSM 44701T), isolated from a smear-ripened cheese.</title>
        <authorList>
            <consortium name="US DOE Joint Genome Institute (JGI-PGF)"/>
            <person name="Walter F."/>
            <person name="Albersmeier A."/>
            <person name="Kalinowski J."/>
            <person name="Ruckert C."/>
        </authorList>
    </citation>
    <scope>NUCLEOTIDE SEQUENCE</scope>
    <source>
        <strain evidence="1">JCM 4125</strain>
    </source>
</reference>
<evidence type="ECO:0000313" key="1">
    <source>
        <dbReference type="EMBL" id="GGT93309.1"/>
    </source>
</evidence>